<proteinExistence type="predicted"/>
<dbReference type="Pfam" id="PF13041">
    <property type="entry name" value="PPR_2"/>
    <property type="match status" value="1"/>
</dbReference>
<gene>
    <name evidence="3" type="ORF">MYAM1_001513</name>
</gene>
<evidence type="ECO:0000313" key="3">
    <source>
        <dbReference type="EMBL" id="WFC98781.1"/>
    </source>
</evidence>
<dbReference type="InterPro" id="IPR002885">
    <property type="entry name" value="PPR_rpt"/>
</dbReference>
<reference evidence="3 4" key="1">
    <citation type="submission" date="2023-03" db="EMBL/GenBank/DDBJ databases">
        <title>Mating type loci evolution in Malassezia.</title>
        <authorList>
            <person name="Coelho M.A."/>
        </authorList>
    </citation>
    <scope>NUCLEOTIDE SEQUENCE [LARGE SCALE GENOMIC DNA]</scope>
    <source>
        <strain evidence="3 4">CBS 9725</strain>
    </source>
</reference>
<dbReference type="Proteomes" id="UP001219567">
    <property type="component" value="Chromosome 1"/>
</dbReference>
<dbReference type="PROSITE" id="PS51375">
    <property type="entry name" value="PPR"/>
    <property type="match status" value="1"/>
</dbReference>
<dbReference type="InterPro" id="IPR011990">
    <property type="entry name" value="TPR-like_helical_dom_sf"/>
</dbReference>
<feature type="repeat" description="PPR" evidence="1">
    <location>
        <begin position="100"/>
        <end position="134"/>
    </location>
</feature>
<dbReference type="Gene3D" id="1.25.40.10">
    <property type="entry name" value="Tetratricopeptide repeat domain"/>
    <property type="match status" value="1"/>
</dbReference>
<evidence type="ECO:0000256" key="1">
    <source>
        <dbReference type="PROSITE-ProRule" id="PRU00708"/>
    </source>
</evidence>
<sequence length="447" mass="50891">MQRESPPDSVVNFRNMQRRRGGKFRKDIRVESKKPRLPSLRDHWYQLSHDVDNLAKSKSPQDAYHEAAMLLETGMDEWHKLVRQIKAQDPSAQHIHPQLAAAAWNQVIFLAARAGMPSAAWRTYCEMKRQHVRPTARTYSGYFSSLVSAIRTKKILLNSSSAWTEHIPKMFQGLESIHIQAAQSQPANEMSWHARDVEDATGAKLRPAVSASKQRVIHDTLKDVHAVVVAYSSYISLLFALQQHAEALKVWDQICPDMYPGRSAQNTQPRLPRHLFATAKTYTAIMRDLACCRMPIKSKQDAIRNIWDRWQFDLLTASRTQSDATPLLDATAIKTLVWALSLRPSADAVKNVNALLGTYCGVVFHHTPRVIRYSVPSTWQPIRFSSSAMLLDILAFYDHRQLYTQVLDCYEHAEQTKNQVNAVDPSRIPEANQLYQKALKACNVAKQ</sequence>
<evidence type="ECO:0000313" key="4">
    <source>
        <dbReference type="Proteomes" id="UP001219567"/>
    </source>
</evidence>
<dbReference type="EMBL" id="CP119943">
    <property type="protein sequence ID" value="WFC98781.1"/>
    <property type="molecule type" value="Genomic_DNA"/>
</dbReference>
<dbReference type="AlphaFoldDB" id="A0AAJ5YU30"/>
<organism evidence="3 4">
    <name type="scientific">Malassezia yamatoensis</name>
    <dbReference type="NCBI Taxonomy" id="253288"/>
    <lineage>
        <taxon>Eukaryota</taxon>
        <taxon>Fungi</taxon>
        <taxon>Dikarya</taxon>
        <taxon>Basidiomycota</taxon>
        <taxon>Ustilaginomycotina</taxon>
        <taxon>Malasseziomycetes</taxon>
        <taxon>Malasseziales</taxon>
        <taxon>Malasseziaceae</taxon>
        <taxon>Malassezia</taxon>
    </lineage>
</organism>
<name>A0AAJ5YU30_9BASI</name>
<accession>A0AAJ5YU30</accession>
<protein>
    <submittedName>
        <fullName evidence="3">Uncharacterized protein</fullName>
    </submittedName>
</protein>
<keyword evidence="4" id="KW-1185">Reference proteome</keyword>
<dbReference type="NCBIfam" id="TIGR00756">
    <property type="entry name" value="PPR"/>
    <property type="match status" value="1"/>
</dbReference>
<feature type="region of interest" description="Disordered" evidence="2">
    <location>
        <begin position="1"/>
        <end position="27"/>
    </location>
</feature>
<evidence type="ECO:0000256" key="2">
    <source>
        <dbReference type="SAM" id="MobiDB-lite"/>
    </source>
</evidence>